<comment type="function">
    <text evidence="6">Ferredoxins are iron-sulfur proteins that transfer electrons in a wide variety of metabolic reactions.</text>
</comment>
<dbReference type="GO" id="GO:0005506">
    <property type="term" value="F:iron ion binding"/>
    <property type="evidence" value="ECO:0007669"/>
    <property type="project" value="UniProtKB-UniRule"/>
</dbReference>
<dbReference type="InterPro" id="IPR001080">
    <property type="entry name" value="3Fe4S_ferredoxin"/>
</dbReference>
<dbReference type="GO" id="GO:0009055">
    <property type="term" value="F:electron transfer activity"/>
    <property type="evidence" value="ECO:0007669"/>
    <property type="project" value="UniProtKB-UniRule"/>
</dbReference>
<dbReference type="Proteomes" id="UP000543804">
    <property type="component" value="Unassembled WGS sequence"/>
</dbReference>
<keyword evidence="9" id="KW-1185">Reference proteome</keyword>
<evidence type="ECO:0000256" key="6">
    <source>
        <dbReference type="RuleBase" id="RU368020"/>
    </source>
</evidence>
<dbReference type="PROSITE" id="PS51379">
    <property type="entry name" value="4FE4S_FER_2"/>
    <property type="match status" value="1"/>
</dbReference>
<accession>A0A848B7W6</accession>
<sequence>MMRVTVEEARCVGCGMCVDVCPQIFSLTAQHRAQGGCVPIQDLDDVMDAALDCPVGAISVQPQ</sequence>
<organism evidence="8 9">
    <name type="scientific">Selenomonas bovis</name>
    <dbReference type="NCBI Taxonomy" id="416586"/>
    <lineage>
        <taxon>Bacteria</taxon>
        <taxon>Bacillati</taxon>
        <taxon>Bacillota</taxon>
        <taxon>Negativicutes</taxon>
        <taxon>Selenomonadales</taxon>
        <taxon>Selenomonadaceae</taxon>
        <taxon>Selenomonas</taxon>
    </lineage>
</organism>
<dbReference type="PRINTS" id="PR00352">
    <property type="entry name" value="3FE4SFRDOXIN"/>
</dbReference>
<dbReference type="PANTHER" id="PTHR36923">
    <property type="entry name" value="FERREDOXIN"/>
    <property type="match status" value="1"/>
</dbReference>
<dbReference type="SUPFAM" id="SSF54862">
    <property type="entry name" value="4Fe-4S ferredoxins"/>
    <property type="match status" value="1"/>
</dbReference>
<dbReference type="Gene3D" id="3.30.70.20">
    <property type="match status" value="1"/>
</dbReference>
<comment type="caution">
    <text evidence="8">The sequence shown here is derived from an EMBL/GenBank/DDBJ whole genome shotgun (WGS) entry which is preliminary data.</text>
</comment>
<reference evidence="8 9" key="1">
    <citation type="submission" date="2020-04" db="EMBL/GenBank/DDBJ databases">
        <authorList>
            <person name="Hitch T.C.A."/>
            <person name="Wylensek D."/>
            <person name="Clavel T."/>
        </authorList>
    </citation>
    <scope>NUCLEOTIDE SEQUENCE [LARGE SCALE GENOMIC DNA]</scope>
    <source>
        <strain evidence="8 9">PG-130-P53-12</strain>
    </source>
</reference>
<dbReference type="InterPro" id="IPR017896">
    <property type="entry name" value="4Fe4S_Fe-S-bd"/>
</dbReference>
<protein>
    <recommendedName>
        <fullName evidence="6">Ferredoxin</fullName>
    </recommendedName>
</protein>
<evidence type="ECO:0000256" key="2">
    <source>
        <dbReference type="ARBA" id="ARBA00022723"/>
    </source>
</evidence>
<evidence type="ECO:0000313" key="9">
    <source>
        <dbReference type="Proteomes" id="UP000543804"/>
    </source>
</evidence>
<keyword evidence="1 6" id="KW-0813">Transport</keyword>
<dbReference type="Pfam" id="PF13459">
    <property type="entry name" value="Fer4_15"/>
    <property type="match status" value="1"/>
</dbReference>
<keyword evidence="3 6" id="KW-0249">Electron transport</keyword>
<dbReference type="GO" id="GO:0051536">
    <property type="term" value="F:iron-sulfur cluster binding"/>
    <property type="evidence" value="ECO:0007669"/>
    <property type="project" value="UniProtKB-KW"/>
</dbReference>
<dbReference type="PANTHER" id="PTHR36923:SF3">
    <property type="entry name" value="FERREDOXIN"/>
    <property type="match status" value="1"/>
</dbReference>
<proteinExistence type="predicted"/>
<name>A0A848B7W6_9FIRM</name>
<evidence type="ECO:0000256" key="5">
    <source>
        <dbReference type="ARBA" id="ARBA00023014"/>
    </source>
</evidence>
<evidence type="ECO:0000313" key="8">
    <source>
        <dbReference type="EMBL" id="NMD99318.1"/>
    </source>
</evidence>
<keyword evidence="4 6" id="KW-0408">Iron</keyword>
<dbReference type="EMBL" id="JABAFA010000027">
    <property type="protein sequence ID" value="NMD99318.1"/>
    <property type="molecule type" value="Genomic_DNA"/>
</dbReference>
<evidence type="ECO:0000256" key="3">
    <source>
        <dbReference type="ARBA" id="ARBA00022982"/>
    </source>
</evidence>
<dbReference type="InterPro" id="IPR017900">
    <property type="entry name" value="4Fe4S_Fe_S_CS"/>
</dbReference>
<feature type="domain" description="4Fe-4S ferredoxin-type" evidence="7">
    <location>
        <begin position="2"/>
        <end position="30"/>
    </location>
</feature>
<dbReference type="RefSeq" id="WP_170077683.1">
    <property type="nucleotide sequence ID" value="NZ_JABAFA010000027.1"/>
</dbReference>
<keyword evidence="2 6" id="KW-0479">Metal-binding</keyword>
<evidence type="ECO:0000259" key="7">
    <source>
        <dbReference type="PROSITE" id="PS51379"/>
    </source>
</evidence>
<dbReference type="InterPro" id="IPR051269">
    <property type="entry name" value="Fe-S_cluster_ET"/>
</dbReference>
<gene>
    <name evidence="8" type="ORF">HF878_07540</name>
</gene>
<evidence type="ECO:0000256" key="1">
    <source>
        <dbReference type="ARBA" id="ARBA00022448"/>
    </source>
</evidence>
<dbReference type="PROSITE" id="PS00198">
    <property type="entry name" value="4FE4S_FER_1"/>
    <property type="match status" value="1"/>
</dbReference>
<evidence type="ECO:0000256" key="4">
    <source>
        <dbReference type="ARBA" id="ARBA00023004"/>
    </source>
</evidence>
<dbReference type="AlphaFoldDB" id="A0A848B7W6"/>
<keyword evidence="5 6" id="KW-0411">Iron-sulfur</keyword>